<evidence type="ECO:0000313" key="2">
    <source>
        <dbReference type="EMBL" id="QEE29482.1"/>
    </source>
</evidence>
<dbReference type="EMBL" id="CP042806">
    <property type="protein sequence ID" value="QEE29482.1"/>
    <property type="molecule type" value="Genomic_DNA"/>
</dbReference>
<dbReference type="Proteomes" id="UP000321820">
    <property type="component" value="Chromosome"/>
</dbReference>
<feature type="domain" description="Hfq-related" evidence="1">
    <location>
        <begin position="64"/>
        <end position="115"/>
    </location>
</feature>
<name>A0A5B9EBN1_9BACT</name>
<proteinExistence type="predicted"/>
<evidence type="ECO:0000313" key="3">
    <source>
        <dbReference type="Proteomes" id="UP000321820"/>
    </source>
</evidence>
<organism evidence="2 3">
    <name type="scientific">Terriglobus albidus</name>
    <dbReference type="NCBI Taxonomy" id="1592106"/>
    <lineage>
        <taxon>Bacteria</taxon>
        <taxon>Pseudomonadati</taxon>
        <taxon>Acidobacteriota</taxon>
        <taxon>Terriglobia</taxon>
        <taxon>Terriglobales</taxon>
        <taxon>Acidobacteriaceae</taxon>
        <taxon>Terriglobus</taxon>
    </lineage>
</organism>
<gene>
    <name evidence="2" type="ORF">FTW19_16650</name>
</gene>
<dbReference type="SUPFAM" id="SSF50182">
    <property type="entry name" value="Sm-like ribonucleoproteins"/>
    <property type="match status" value="1"/>
</dbReference>
<protein>
    <recommendedName>
        <fullName evidence="1">Hfq-related domain-containing protein</fullName>
    </recommendedName>
</protein>
<dbReference type="OrthoDB" id="123098at2"/>
<dbReference type="RefSeq" id="WP_147648674.1">
    <property type="nucleotide sequence ID" value="NZ_CP042806.1"/>
</dbReference>
<keyword evidence="3" id="KW-1185">Reference proteome</keyword>
<dbReference type="KEGG" id="talb:FTW19_16650"/>
<evidence type="ECO:0000259" key="1">
    <source>
        <dbReference type="Pfam" id="PF21979"/>
    </source>
</evidence>
<dbReference type="AlphaFoldDB" id="A0A5B9EBN1"/>
<dbReference type="InterPro" id="IPR010920">
    <property type="entry name" value="LSM_dom_sf"/>
</dbReference>
<dbReference type="Gene3D" id="2.30.30.100">
    <property type="match status" value="1"/>
</dbReference>
<accession>A0A5B9EBN1</accession>
<sequence>MSDQTTISTVDQTFNGNRKLIRPSLVGRMLRRGNVRHEEPLSNAALQENHHPGESSHAEAFYFQKQIQQKTEMVVVLEDGERLDGQIEWYDRGVIKLCTTSRQRVLIYKSSVKYIYKASEVPTSTLL</sequence>
<dbReference type="InterPro" id="IPR053840">
    <property type="entry name" value="Hfq_1"/>
</dbReference>
<dbReference type="Pfam" id="PF21979">
    <property type="entry name" value="Hfq_1"/>
    <property type="match status" value="1"/>
</dbReference>
<reference evidence="2 3" key="1">
    <citation type="submission" date="2019-08" db="EMBL/GenBank/DDBJ databases">
        <title>Complete genome sequence of Terriglobus albidus strain ORNL.</title>
        <authorList>
            <person name="Podar M."/>
        </authorList>
    </citation>
    <scope>NUCLEOTIDE SEQUENCE [LARGE SCALE GENOMIC DNA]</scope>
    <source>
        <strain evidence="2 3">ORNL</strain>
    </source>
</reference>